<gene>
    <name evidence="2" type="ORF">J2W55_000786</name>
</gene>
<dbReference type="PANTHER" id="PTHR35532">
    <property type="entry name" value="SIMILAR TO POLYHYDROXYALKANOATE DEPOLYMERASE"/>
    <property type="match status" value="1"/>
</dbReference>
<sequence>MKNTLLTSNLKVKSLSLFKTGLIVSVCFISGSVMAQDTFKGLENLFSVPENYVVKHVAAAPVIDGDINDNIWQQAKWTSDFVDIEGDLKPKPSLQTNIKMLWDDSCLYVAARLHDPQVWARLKNHDDIVFRDNDFELFVDPANTMHSYYEIEVNALNTIFDLYLNKPYRNGGIAVPGWDARGLRTAVNVQGTLNDPKDTDKGWTVEMAIPFKAINPGFSAAAPHHGTLWRINFSRVQYDTQIQNGQNVKLKDAVSGRDQPEHNWVWSPQGVINMHYPERWGYLLFSDHSADDTTFEMPYTELQKKYLWLVYYRQQKWYEQKHQYAQSLKELNIKSSYNILKKINNLQLEAGKHQFMVLINDEENKITYTINQDGLVEPLNNNF</sequence>
<keyword evidence="3" id="KW-1185">Reference proteome</keyword>
<dbReference type="Pfam" id="PF06452">
    <property type="entry name" value="CBM9_1"/>
    <property type="match status" value="1"/>
</dbReference>
<dbReference type="CDD" id="cd09620">
    <property type="entry name" value="CBM9_like_3"/>
    <property type="match status" value="1"/>
</dbReference>
<feature type="domain" description="Carbohydrate-binding" evidence="1">
    <location>
        <begin position="63"/>
        <end position="221"/>
    </location>
</feature>
<organism evidence="2 3">
    <name type="scientific">Mucilaginibacter pocheonensis</name>
    <dbReference type="NCBI Taxonomy" id="398050"/>
    <lineage>
        <taxon>Bacteria</taxon>
        <taxon>Pseudomonadati</taxon>
        <taxon>Bacteroidota</taxon>
        <taxon>Sphingobacteriia</taxon>
        <taxon>Sphingobacteriales</taxon>
        <taxon>Sphingobacteriaceae</taxon>
        <taxon>Mucilaginibacter</taxon>
    </lineage>
</organism>
<comment type="caution">
    <text evidence="2">The sequence shown here is derived from an EMBL/GenBank/DDBJ whole genome shotgun (WGS) entry which is preliminary data.</text>
</comment>
<evidence type="ECO:0000313" key="3">
    <source>
        <dbReference type="Proteomes" id="UP001247620"/>
    </source>
</evidence>
<evidence type="ECO:0000259" key="1">
    <source>
        <dbReference type="Pfam" id="PF06452"/>
    </source>
</evidence>
<dbReference type="EMBL" id="JAVDUU010000001">
    <property type="protein sequence ID" value="MDR6940958.1"/>
    <property type="molecule type" value="Genomic_DNA"/>
</dbReference>
<accession>A0ABU1T6J9</accession>
<dbReference type="Proteomes" id="UP001247620">
    <property type="component" value="Unassembled WGS sequence"/>
</dbReference>
<evidence type="ECO:0000313" key="2">
    <source>
        <dbReference type="EMBL" id="MDR6940958.1"/>
    </source>
</evidence>
<dbReference type="SUPFAM" id="SSF49344">
    <property type="entry name" value="CBD9-like"/>
    <property type="match status" value="1"/>
</dbReference>
<reference evidence="2 3" key="1">
    <citation type="submission" date="2023-07" db="EMBL/GenBank/DDBJ databases">
        <title>Sorghum-associated microbial communities from plants grown in Nebraska, USA.</title>
        <authorList>
            <person name="Schachtman D."/>
        </authorList>
    </citation>
    <scope>NUCLEOTIDE SEQUENCE [LARGE SCALE GENOMIC DNA]</scope>
    <source>
        <strain evidence="2 3">3262</strain>
    </source>
</reference>
<proteinExistence type="predicted"/>
<name>A0ABU1T6J9_9SPHI</name>
<protein>
    <recommendedName>
        <fullName evidence="1">Carbohydrate-binding domain-containing protein</fullName>
    </recommendedName>
</protein>
<dbReference type="Gene3D" id="2.60.40.1190">
    <property type="match status" value="1"/>
</dbReference>
<dbReference type="PANTHER" id="PTHR35532:SF5">
    <property type="entry name" value="CARBOHYDRATE-BINDING DOMAIN-CONTAINING PROTEIN"/>
    <property type="match status" value="1"/>
</dbReference>
<dbReference type="RefSeq" id="WP_310092188.1">
    <property type="nucleotide sequence ID" value="NZ_JAVDUU010000001.1"/>
</dbReference>
<dbReference type="InterPro" id="IPR010502">
    <property type="entry name" value="Carb-bd_dom_fam9"/>
</dbReference>